<name>A0ABR7VUT7_9FLAO</name>
<dbReference type="PANTHER" id="PTHR30489">
    <property type="entry name" value="LIPOPROTEIN-RELEASING SYSTEM TRANSMEMBRANE PROTEIN LOLE"/>
    <property type="match status" value="1"/>
</dbReference>
<evidence type="ECO:0000259" key="9">
    <source>
        <dbReference type="Pfam" id="PF12704"/>
    </source>
</evidence>
<dbReference type="Proteomes" id="UP000651837">
    <property type="component" value="Unassembled WGS sequence"/>
</dbReference>
<proteinExistence type="inferred from homology"/>
<dbReference type="InterPro" id="IPR025857">
    <property type="entry name" value="MacB_PCD"/>
</dbReference>
<comment type="caution">
    <text evidence="10">The sequence shown here is derived from an EMBL/GenBank/DDBJ whole genome shotgun (WGS) entry which is preliminary data.</text>
</comment>
<keyword evidence="6 7" id="KW-0472">Membrane</keyword>
<evidence type="ECO:0000313" key="10">
    <source>
        <dbReference type="EMBL" id="MBD1259757.1"/>
    </source>
</evidence>
<feature type="transmembrane region" description="Helical" evidence="7">
    <location>
        <begin position="371"/>
        <end position="391"/>
    </location>
</feature>
<dbReference type="Pfam" id="PF12704">
    <property type="entry name" value="MacB_PCD"/>
    <property type="match status" value="1"/>
</dbReference>
<feature type="transmembrane region" description="Helical" evidence="7">
    <location>
        <begin position="264"/>
        <end position="289"/>
    </location>
</feature>
<evidence type="ECO:0000256" key="1">
    <source>
        <dbReference type="ARBA" id="ARBA00004651"/>
    </source>
</evidence>
<reference evidence="10 11" key="1">
    <citation type="submission" date="2020-07" db="EMBL/GenBank/DDBJ databases">
        <title>The draft genome sequence of Maribacter polysiphoniae KCTC 22021.</title>
        <authorList>
            <person name="Mu L."/>
        </authorList>
    </citation>
    <scope>NUCLEOTIDE SEQUENCE [LARGE SCALE GENOMIC DNA]</scope>
    <source>
        <strain evidence="10 11">KCTC 22021</strain>
    </source>
</reference>
<feature type="domain" description="ABC3 transporter permease C-terminal" evidence="8">
    <location>
        <begin position="268"/>
        <end position="398"/>
    </location>
</feature>
<comment type="subcellular location">
    <subcellularLocation>
        <location evidence="1">Cell membrane</location>
        <topology evidence="1">Multi-pass membrane protein</topology>
    </subcellularLocation>
</comment>
<dbReference type="PANTHER" id="PTHR30489:SF0">
    <property type="entry name" value="LIPOPROTEIN-RELEASING SYSTEM TRANSMEMBRANE PROTEIN LOLE"/>
    <property type="match status" value="1"/>
</dbReference>
<dbReference type="Pfam" id="PF02687">
    <property type="entry name" value="FtsX"/>
    <property type="match status" value="1"/>
</dbReference>
<keyword evidence="5 7" id="KW-1133">Transmembrane helix</keyword>
<evidence type="ECO:0000256" key="4">
    <source>
        <dbReference type="ARBA" id="ARBA00022692"/>
    </source>
</evidence>
<keyword evidence="3" id="KW-1003">Cell membrane</keyword>
<accession>A0ABR7VUT7</accession>
<feature type="domain" description="MacB-like periplasmic core" evidence="9">
    <location>
        <begin position="17"/>
        <end position="234"/>
    </location>
</feature>
<evidence type="ECO:0000256" key="3">
    <source>
        <dbReference type="ARBA" id="ARBA00022475"/>
    </source>
</evidence>
<evidence type="ECO:0000256" key="7">
    <source>
        <dbReference type="SAM" id="Phobius"/>
    </source>
</evidence>
<dbReference type="RefSeq" id="WP_109650919.1">
    <property type="nucleotide sequence ID" value="NZ_JACWLN010000001.1"/>
</dbReference>
<dbReference type="InterPro" id="IPR003838">
    <property type="entry name" value="ABC3_permease_C"/>
</dbReference>
<protein>
    <submittedName>
        <fullName evidence="10">ABC transporter permease</fullName>
    </submittedName>
</protein>
<feature type="transmembrane region" description="Helical" evidence="7">
    <location>
        <begin position="20"/>
        <end position="42"/>
    </location>
</feature>
<evidence type="ECO:0000256" key="2">
    <source>
        <dbReference type="ARBA" id="ARBA00005236"/>
    </source>
</evidence>
<evidence type="ECO:0000259" key="8">
    <source>
        <dbReference type="Pfam" id="PF02687"/>
    </source>
</evidence>
<evidence type="ECO:0000256" key="5">
    <source>
        <dbReference type="ARBA" id="ARBA00022989"/>
    </source>
</evidence>
<gene>
    <name evidence="10" type="ORF">HZY62_04095</name>
</gene>
<organism evidence="10 11">
    <name type="scientific">Maribacter polysiphoniae</name>
    <dbReference type="NCBI Taxonomy" id="429344"/>
    <lineage>
        <taxon>Bacteria</taxon>
        <taxon>Pseudomonadati</taxon>
        <taxon>Bacteroidota</taxon>
        <taxon>Flavobacteriia</taxon>
        <taxon>Flavobacteriales</taxon>
        <taxon>Flavobacteriaceae</taxon>
        <taxon>Maribacter</taxon>
    </lineage>
</organism>
<dbReference type="InterPro" id="IPR051447">
    <property type="entry name" value="Lipoprotein-release_system"/>
</dbReference>
<evidence type="ECO:0000313" key="11">
    <source>
        <dbReference type="Proteomes" id="UP000651837"/>
    </source>
</evidence>
<sequence length="405" mass="45201">MMFQIAWRNIWRNKSRSLVVISSIVIGVWAGIFILSFSWGLYQNNINETIFKQLSHIQIHNPKFNVENDSKYTLSPTDTIMTQLQADDRIASVSNRIISNGMISSPTTASGVKIYGIDPLAEVKQIGLDNNVKKGAYLSAGKENAILIGEKLAKKLKIKPKSKVVLTFTNVKSEIVSGAFRVAGVYRSKNISLDEVNVYVLKTQLRKLLELKPTESNEIAILLKDESQLDAVKKYSADLVPDGKVEDWKELSPELGMIIESFNLYTYILTGIILLALTFGIINTMLMSVLERIRELGMLMAIGLNKRKIFIMIMLETFYLTLVGSPLGLLLGWVTVSVFGNIGIDISMFSEGLSSYGFSSMIYPALDNQNYFIIAFMCLITSLLSAIYPALKALRLNPSEAIRKI</sequence>
<keyword evidence="4 7" id="KW-0812">Transmembrane</keyword>
<feature type="transmembrane region" description="Helical" evidence="7">
    <location>
        <begin position="309"/>
        <end position="334"/>
    </location>
</feature>
<keyword evidence="11" id="KW-1185">Reference proteome</keyword>
<comment type="similarity">
    <text evidence="2">Belongs to the ABC-4 integral membrane protein family. LolC/E subfamily.</text>
</comment>
<dbReference type="EMBL" id="JACWLN010000001">
    <property type="protein sequence ID" value="MBD1259757.1"/>
    <property type="molecule type" value="Genomic_DNA"/>
</dbReference>
<evidence type="ECO:0000256" key="6">
    <source>
        <dbReference type="ARBA" id="ARBA00023136"/>
    </source>
</evidence>